<dbReference type="InterPro" id="IPR036961">
    <property type="entry name" value="Kinesin_motor_dom_sf"/>
</dbReference>
<organism evidence="1 2">
    <name type="scientific">Triticum turgidum subsp. durum</name>
    <name type="common">Durum wheat</name>
    <name type="synonym">Triticum durum</name>
    <dbReference type="NCBI Taxonomy" id="4567"/>
    <lineage>
        <taxon>Eukaryota</taxon>
        <taxon>Viridiplantae</taxon>
        <taxon>Streptophyta</taxon>
        <taxon>Embryophyta</taxon>
        <taxon>Tracheophyta</taxon>
        <taxon>Spermatophyta</taxon>
        <taxon>Magnoliopsida</taxon>
        <taxon>Liliopsida</taxon>
        <taxon>Poales</taxon>
        <taxon>Poaceae</taxon>
        <taxon>BOP clade</taxon>
        <taxon>Pooideae</taxon>
        <taxon>Triticodae</taxon>
        <taxon>Triticeae</taxon>
        <taxon>Triticinae</taxon>
        <taxon>Triticum</taxon>
    </lineage>
</organism>
<evidence type="ECO:0008006" key="3">
    <source>
        <dbReference type="Google" id="ProtNLM"/>
    </source>
</evidence>
<reference evidence="1 2" key="1">
    <citation type="submission" date="2017-09" db="EMBL/GenBank/DDBJ databases">
        <authorList>
            <consortium name="International Durum Wheat Genome Sequencing Consortium (IDWGSC)"/>
            <person name="Milanesi L."/>
        </authorList>
    </citation>
    <scope>NUCLEOTIDE SEQUENCE [LARGE SCALE GENOMIC DNA]</scope>
    <source>
        <strain evidence="2">cv. Svevo</strain>
    </source>
</reference>
<name>A0A9R0WSJ1_TRITD</name>
<dbReference type="Gramene" id="TRITD5Av1G209270.1">
    <property type="protein sequence ID" value="TRITD5Av1G209270.1"/>
    <property type="gene ID" value="TRITD5Av1G209270"/>
</dbReference>
<evidence type="ECO:0000313" key="1">
    <source>
        <dbReference type="EMBL" id="VAI22433.1"/>
    </source>
</evidence>
<dbReference type="AlphaFoldDB" id="A0A9R0WSJ1"/>
<accession>A0A9R0WSJ1</accession>
<dbReference type="Gene3D" id="3.40.850.10">
    <property type="entry name" value="Kinesin motor domain"/>
    <property type="match status" value="1"/>
</dbReference>
<dbReference type="EMBL" id="LT934119">
    <property type="protein sequence ID" value="VAI22433.1"/>
    <property type="molecule type" value="Genomic_DNA"/>
</dbReference>
<sequence length="153" mass="17653">MPTIRAPASRQTATLQVAVKCRPLTDNESRRSRHIIQVIDDKNVAVLDPDISKGYLDLIQNRTKEKRYSFDHVYAPGCSNTVRRLMYLISLCCTNPELLSLLLTMGSYADYSKCLKSALKLGSSWIGHALHFRKCYFRKRNRNQPLWFINCQN</sequence>
<keyword evidence="2" id="KW-1185">Reference proteome</keyword>
<gene>
    <name evidence="1" type="ORF">TRITD_5Av1G209270</name>
</gene>
<proteinExistence type="predicted"/>
<evidence type="ECO:0000313" key="2">
    <source>
        <dbReference type="Proteomes" id="UP000324705"/>
    </source>
</evidence>
<dbReference type="InterPro" id="IPR027417">
    <property type="entry name" value="P-loop_NTPase"/>
</dbReference>
<dbReference type="SUPFAM" id="SSF52540">
    <property type="entry name" value="P-loop containing nucleoside triphosphate hydrolases"/>
    <property type="match status" value="1"/>
</dbReference>
<dbReference type="Proteomes" id="UP000324705">
    <property type="component" value="Chromosome 5A"/>
</dbReference>
<protein>
    <recommendedName>
        <fullName evidence="3">Kinesin motor domain-containing protein</fullName>
    </recommendedName>
</protein>